<accession>A0A210QGU3</accession>
<feature type="domain" description="Matrix-remodeling-associated protein 7 helical" evidence="3">
    <location>
        <begin position="101"/>
        <end position="162"/>
    </location>
</feature>
<dbReference type="Pfam" id="PF25473">
    <property type="entry name" value="MXRA7_helical"/>
    <property type="match status" value="1"/>
</dbReference>
<proteinExistence type="predicted"/>
<dbReference type="PANTHER" id="PTHR21845">
    <property type="entry name" value="TRANSMEMBRANE ANCHOR PROTEIN 1"/>
    <property type="match status" value="1"/>
</dbReference>
<evidence type="ECO:0000256" key="2">
    <source>
        <dbReference type="SAM" id="Phobius"/>
    </source>
</evidence>
<dbReference type="AlphaFoldDB" id="A0A210QGU3"/>
<feature type="region of interest" description="Disordered" evidence="1">
    <location>
        <begin position="42"/>
        <end position="79"/>
    </location>
</feature>
<reference evidence="4 5" key="1">
    <citation type="journal article" date="2017" name="Nat. Ecol. Evol.">
        <title>Scallop genome provides insights into evolution of bilaterian karyotype and development.</title>
        <authorList>
            <person name="Wang S."/>
            <person name="Zhang J."/>
            <person name="Jiao W."/>
            <person name="Li J."/>
            <person name="Xun X."/>
            <person name="Sun Y."/>
            <person name="Guo X."/>
            <person name="Huan P."/>
            <person name="Dong B."/>
            <person name="Zhang L."/>
            <person name="Hu X."/>
            <person name="Sun X."/>
            <person name="Wang J."/>
            <person name="Zhao C."/>
            <person name="Wang Y."/>
            <person name="Wang D."/>
            <person name="Huang X."/>
            <person name="Wang R."/>
            <person name="Lv J."/>
            <person name="Li Y."/>
            <person name="Zhang Z."/>
            <person name="Liu B."/>
            <person name="Lu W."/>
            <person name="Hui Y."/>
            <person name="Liang J."/>
            <person name="Zhou Z."/>
            <person name="Hou R."/>
            <person name="Li X."/>
            <person name="Liu Y."/>
            <person name="Li H."/>
            <person name="Ning X."/>
            <person name="Lin Y."/>
            <person name="Zhao L."/>
            <person name="Xing Q."/>
            <person name="Dou J."/>
            <person name="Li Y."/>
            <person name="Mao J."/>
            <person name="Guo H."/>
            <person name="Dou H."/>
            <person name="Li T."/>
            <person name="Mu C."/>
            <person name="Jiang W."/>
            <person name="Fu Q."/>
            <person name="Fu X."/>
            <person name="Miao Y."/>
            <person name="Liu J."/>
            <person name="Yu Q."/>
            <person name="Li R."/>
            <person name="Liao H."/>
            <person name="Li X."/>
            <person name="Kong Y."/>
            <person name="Jiang Z."/>
            <person name="Chourrout D."/>
            <person name="Li R."/>
            <person name="Bao Z."/>
        </authorList>
    </citation>
    <scope>NUCLEOTIDE SEQUENCE [LARGE SCALE GENOMIC DNA]</scope>
    <source>
        <strain evidence="4 5">PY_sf001</strain>
    </source>
</reference>
<dbReference type="PANTHER" id="PTHR21845:SF2">
    <property type="entry name" value="MATRIX-REMODELING-ASSOCIATED PROTEIN 7"/>
    <property type="match status" value="1"/>
</dbReference>
<organism evidence="4 5">
    <name type="scientific">Mizuhopecten yessoensis</name>
    <name type="common">Japanese scallop</name>
    <name type="synonym">Patinopecten yessoensis</name>
    <dbReference type="NCBI Taxonomy" id="6573"/>
    <lineage>
        <taxon>Eukaryota</taxon>
        <taxon>Metazoa</taxon>
        <taxon>Spiralia</taxon>
        <taxon>Lophotrochozoa</taxon>
        <taxon>Mollusca</taxon>
        <taxon>Bivalvia</taxon>
        <taxon>Autobranchia</taxon>
        <taxon>Pteriomorphia</taxon>
        <taxon>Pectinida</taxon>
        <taxon>Pectinoidea</taxon>
        <taxon>Pectinidae</taxon>
        <taxon>Mizuhopecten</taxon>
    </lineage>
</organism>
<dbReference type="InterPro" id="IPR057534">
    <property type="entry name" value="MXRA7_helical"/>
</dbReference>
<name>A0A210QGU3_MIZYE</name>
<evidence type="ECO:0000313" key="4">
    <source>
        <dbReference type="EMBL" id="OWF47980.1"/>
    </source>
</evidence>
<protein>
    <recommendedName>
        <fullName evidence="3">Matrix-remodeling-associated protein 7 helical domain-containing protein</fullName>
    </recommendedName>
</protein>
<dbReference type="OrthoDB" id="5983600at2759"/>
<gene>
    <name evidence="4" type="ORF">KP79_PYT05435</name>
</gene>
<keyword evidence="2" id="KW-1133">Transmembrane helix</keyword>
<keyword evidence="2" id="KW-0812">Transmembrane</keyword>
<keyword evidence="2" id="KW-0472">Membrane</keyword>
<keyword evidence="5" id="KW-1185">Reference proteome</keyword>
<dbReference type="InterPro" id="IPR026622">
    <property type="entry name" value="Mxra7"/>
</dbReference>
<feature type="transmembrane region" description="Helical" evidence="2">
    <location>
        <begin position="6"/>
        <end position="31"/>
    </location>
</feature>
<evidence type="ECO:0000256" key="1">
    <source>
        <dbReference type="SAM" id="MobiDB-lite"/>
    </source>
</evidence>
<sequence length="163" mass="18331">MDIFGINVSLLNAITVVLTVVVLLASTVYTFRNIMRIWRKGQPNPITDDDTKMQGEDDVASPAPAAARTDGISDNPVSTTGAVNLDDIDPVEYCEHIQSEVKKAKQRVTTKKIVEELTPEQVQNEREIQHQQLQNIFRLMQTQSDKFGVNSIDEVQQQMKLYA</sequence>
<comment type="caution">
    <text evidence="4">The sequence shown here is derived from an EMBL/GenBank/DDBJ whole genome shotgun (WGS) entry which is preliminary data.</text>
</comment>
<dbReference type="Proteomes" id="UP000242188">
    <property type="component" value="Unassembled WGS sequence"/>
</dbReference>
<dbReference type="EMBL" id="NEDP02003741">
    <property type="protein sequence ID" value="OWF47980.1"/>
    <property type="molecule type" value="Genomic_DNA"/>
</dbReference>
<evidence type="ECO:0000313" key="5">
    <source>
        <dbReference type="Proteomes" id="UP000242188"/>
    </source>
</evidence>
<evidence type="ECO:0000259" key="3">
    <source>
        <dbReference type="Pfam" id="PF25473"/>
    </source>
</evidence>